<dbReference type="EMBL" id="VSRR010049185">
    <property type="protein sequence ID" value="MPC78720.1"/>
    <property type="molecule type" value="Genomic_DNA"/>
</dbReference>
<organism evidence="1 2">
    <name type="scientific">Portunus trituberculatus</name>
    <name type="common">Swimming crab</name>
    <name type="synonym">Neptunus trituberculatus</name>
    <dbReference type="NCBI Taxonomy" id="210409"/>
    <lineage>
        <taxon>Eukaryota</taxon>
        <taxon>Metazoa</taxon>
        <taxon>Ecdysozoa</taxon>
        <taxon>Arthropoda</taxon>
        <taxon>Crustacea</taxon>
        <taxon>Multicrustacea</taxon>
        <taxon>Malacostraca</taxon>
        <taxon>Eumalacostraca</taxon>
        <taxon>Eucarida</taxon>
        <taxon>Decapoda</taxon>
        <taxon>Pleocyemata</taxon>
        <taxon>Brachyura</taxon>
        <taxon>Eubrachyura</taxon>
        <taxon>Portunoidea</taxon>
        <taxon>Portunidae</taxon>
        <taxon>Portuninae</taxon>
        <taxon>Portunus</taxon>
    </lineage>
</organism>
<proteinExistence type="predicted"/>
<protein>
    <submittedName>
        <fullName evidence="1">Uncharacterized protein</fullName>
    </submittedName>
</protein>
<dbReference type="AlphaFoldDB" id="A0A5B7I288"/>
<keyword evidence="2" id="KW-1185">Reference proteome</keyword>
<accession>A0A5B7I288</accession>
<evidence type="ECO:0000313" key="1">
    <source>
        <dbReference type="EMBL" id="MPC78720.1"/>
    </source>
</evidence>
<reference evidence="1 2" key="1">
    <citation type="submission" date="2019-05" db="EMBL/GenBank/DDBJ databases">
        <title>Another draft genome of Portunus trituberculatus and its Hox gene families provides insights of decapod evolution.</title>
        <authorList>
            <person name="Jeong J.-H."/>
            <person name="Song I."/>
            <person name="Kim S."/>
            <person name="Choi T."/>
            <person name="Kim D."/>
            <person name="Ryu S."/>
            <person name="Kim W."/>
        </authorList>
    </citation>
    <scope>NUCLEOTIDE SEQUENCE [LARGE SCALE GENOMIC DNA]</scope>
    <source>
        <tissue evidence="1">Muscle</tissue>
    </source>
</reference>
<sequence length="105" mass="11102">MIKAGARTCDIVKALGVPESPVPPSSDVTQLFMSGGGVSTDVHLPTAVGEGRQPPPTNVDLENSLVRQEVCILQPAIPSCTPKRILKDLKGKVKHFRTAAMGDDL</sequence>
<evidence type="ECO:0000313" key="2">
    <source>
        <dbReference type="Proteomes" id="UP000324222"/>
    </source>
</evidence>
<dbReference type="Proteomes" id="UP000324222">
    <property type="component" value="Unassembled WGS sequence"/>
</dbReference>
<comment type="caution">
    <text evidence="1">The sequence shown here is derived from an EMBL/GenBank/DDBJ whole genome shotgun (WGS) entry which is preliminary data.</text>
</comment>
<gene>
    <name evidence="1" type="ORF">E2C01_073217</name>
</gene>
<name>A0A5B7I288_PORTR</name>